<evidence type="ECO:0000256" key="1">
    <source>
        <dbReference type="SAM" id="MobiDB-lite"/>
    </source>
</evidence>
<feature type="region of interest" description="Disordered" evidence="1">
    <location>
        <begin position="111"/>
        <end position="173"/>
    </location>
</feature>
<feature type="compositionally biased region" description="Basic and acidic residues" evidence="1">
    <location>
        <begin position="111"/>
        <end position="120"/>
    </location>
</feature>
<proteinExistence type="predicted"/>
<evidence type="ECO:0008006" key="4">
    <source>
        <dbReference type="Google" id="ProtNLM"/>
    </source>
</evidence>
<dbReference type="EMBL" id="JAPFFF010000001">
    <property type="protein sequence ID" value="KAK8900427.1"/>
    <property type="molecule type" value="Genomic_DNA"/>
</dbReference>
<feature type="compositionally biased region" description="Basic and acidic residues" evidence="1">
    <location>
        <begin position="152"/>
        <end position="173"/>
    </location>
</feature>
<comment type="caution">
    <text evidence="2">The sequence shown here is derived from an EMBL/GenBank/DDBJ whole genome shotgun (WGS) entry which is preliminary data.</text>
</comment>
<accession>A0ABR2LAP2</accession>
<organism evidence="2 3">
    <name type="scientific">Tritrichomonas musculus</name>
    <dbReference type="NCBI Taxonomy" id="1915356"/>
    <lineage>
        <taxon>Eukaryota</taxon>
        <taxon>Metamonada</taxon>
        <taxon>Parabasalia</taxon>
        <taxon>Tritrichomonadida</taxon>
        <taxon>Tritrichomonadidae</taxon>
        <taxon>Tritrichomonas</taxon>
    </lineage>
</organism>
<keyword evidence="3" id="KW-1185">Reference proteome</keyword>
<feature type="compositionally biased region" description="Basic and acidic residues" evidence="1">
    <location>
        <begin position="131"/>
        <end position="141"/>
    </location>
</feature>
<gene>
    <name evidence="2" type="ORF">M9Y10_002754</name>
</gene>
<protein>
    <recommendedName>
        <fullName evidence="4">BAR domain-containing protein</fullName>
    </recommendedName>
</protein>
<evidence type="ECO:0000313" key="3">
    <source>
        <dbReference type="Proteomes" id="UP001470230"/>
    </source>
</evidence>
<evidence type="ECO:0000313" key="2">
    <source>
        <dbReference type="EMBL" id="KAK8900427.1"/>
    </source>
</evidence>
<dbReference type="Proteomes" id="UP001470230">
    <property type="component" value="Unassembled WGS sequence"/>
</dbReference>
<reference evidence="2 3" key="1">
    <citation type="submission" date="2024-04" db="EMBL/GenBank/DDBJ databases">
        <title>Tritrichomonas musculus Genome.</title>
        <authorList>
            <person name="Alves-Ferreira E."/>
            <person name="Grigg M."/>
            <person name="Lorenzi H."/>
            <person name="Galac M."/>
        </authorList>
    </citation>
    <scope>NUCLEOTIDE SEQUENCE [LARGE SCALE GENOMIC DNA]</scope>
    <source>
        <strain evidence="2 3">EAF2021</strain>
    </source>
</reference>
<sequence length="249" mass="27961">MFKNLFGKNSDGVGGFADKLRSFPEYHHVDLSLENCLKEIVKKQSHFDQSQGNCYSEFSRKQTNESISDILGHISENLKSLDEEAKKATEALPKIRTDLVKLKTLNDDIRAKRKDASSKKDRAKKSAGAAEKAEKKVEMLRLKNPSSPEFTKAQDEYDRSVKQKQADATASEERDALLVTESKEYKKQLFQTILSALSQYATARKEASDGMAPIGDKIKELAITIPTYTDPSIEVLQTKVQTLRSEPVE</sequence>
<name>A0ABR2LAP2_9EUKA</name>